<feature type="domain" description="PDZ" evidence="6">
    <location>
        <begin position="311"/>
        <end position="372"/>
    </location>
</feature>
<comment type="similarity">
    <text evidence="1">Belongs to the peptidase S1C family.</text>
</comment>
<dbReference type="AlphaFoldDB" id="A0A2N3LG29"/>
<evidence type="ECO:0000256" key="3">
    <source>
        <dbReference type="ARBA" id="ARBA00022801"/>
    </source>
</evidence>
<evidence type="ECO:0000256" key="5">
    <source>
        <dbReference type="SAM" id="Phobius"/>
    </source>
</evidence>
<comment type="caution">
    <text evidence="7">The sequence shown here is derived from an EMBL/GenBank/DDBJ whole genome shotgun (WGS) entry which is preliminary data.</text>
</comment>
<keyword evidence="5" id="KW-0812">Transmembrane</keyword>
<evidence type="ECO:0000313" key="8">
    <source>
        <dbReference type="Proteomes" id="UP000233440"/>
    </source>
</evidence>
<dbReference type="InterPro" id="IPR001478">
    <property type="entry name" value="PDZ"/>
</dbReference>
<evidence type="ECO:0000256" key="4">
    <source>
        <dbReference type="ARBA" id="ARBA00022825"/>
    </source>
</evidence>
<dbReference type="PRINTS" id="PR00834">
    <property type="entry name" value="PROTEASES2C"/>
</dbReference>
<dbReference type="OrthoDB" id="9758917at2"/>
<dbReference type="InterPro" id="IPR043504">
    <property type="entry name" value="Peptidase_S1_PA_chymotrypsin"/>
</dbReference>
<evidence type="ECO:0000259" key="6">
    <source>
        <dbReference type="PROSITE" id="PS50106"/>
    </source>
</evidence>
<dbReference type="Gene3D" id="2.30.42.10">
    <property type="match status" value="1"/>
</dbReference>
<protein>
    <submittedName>
        <fullName evidence="7">Serine protease</fullName>
    </submittedName>
</protein>
<dbReference type="InterPro" id="IPR051201">
    <property type="entry name" value="Chloro_Bact_Ser_Proteases"/>
</dbReference>
<proteinExistence type="inferred from homology"/>
<organism evidence="7 8">
    <name type="scientific">Heyndrickxia camelliae</name>
    <dbReference type="NCBI Taxonomy" id="1707093"/>
    <lineage>
        <taxon>Bacteria</taxon>
        <taxon>Bacillati</taxon>
        <taxon>Bacillota</taxon>
        <taxon>Bacilli</taxon>
        <taxon>Bacillales</taxon>
        <taxon>Bacillaceae</taxon>
        <taxon>Heyndrickxia</taxon>
    </lineage>
</organism>
<dbReference type="SUPFAM" id="SSF50494">
    <property type="entry name" value="Trypsin-like serine proteases"/>
    <property type="match status" value="1"/>
</dbReference>
<dbReference type="Proteomes" id="UP000233440">
    <property type="component" value="Unassembled WGS sequence"/>
</dbReference>
<feature type="transmembrane region" description="Helical" evidence="5">
    <location>
        <begin position="21"/>
        <end position="42"/>
    </location>
</feature>
<keyword evidence="3" id="KW-0378">Hydrolase</keyword>
<dbReference type="PROSITE" id="PS50106">
    <property type="entry name" value="PDZ"/>
    <property type="match status" value="1"/>
</dbReference>
<keyword evidence="5" id="KW-1133">Transmembrane helix</keyword>
<dbReference type="GO" id="GO:0006508">
    <property type="term" value="P:proteolysis"/>
    <property type="evidence" value="ECO:0007669"/>
    <property type="project" value="UniProtKB-KW"/>
</dbReference>
<dbReference type="PANTHER" id="PTHR43343">
    <property type="entry name" value="PEPTIDASE S12"/>
    <property type="match status" value="1"/>
</dbReference>
<keyword evidence="2 7" id="KW-0645">Protease</keyword>
<dbReference type="GO" id="GO:0004252">
    <property type="term" value="F:serine-type endopeptidase activity"/>
    <property type="evidence" value="ECO:0007669"/>
    <property type="project" value="InterPro"/>
</dbReference>
<dbReference type="RefSeq" id="WP_101355814.1">
    <property type="nucleotide sequence ID" value="NZ_PIQO01000018.1"/>
</dbReference>
<accession>A0A2N3LG29</accession>
<keyword evidence="4" id="KW-0720">Serine protease</keyword>
<dbReference type="Pfam" id="PF13180">
    <property type="entry name" value="PDZ_2"/>
    <property type="match status" value="1"/>
</dbReference>
<sequence length="412" mass="43983">MDNNFNSNQPKDFSKSKFKKSGYFASSLLGVVAGAVAVSIILPNIESRISATDATANSLQNNVKPATTQTTQVKNVSLNLTTNITNAVEKTEKAVVGITNIQSQTSSSWYQTDNSQSQESGSGSGVIYKKANGKAYIVTNNHVVENADKLEVTLSDGEKLEGKLVGSDIWNDLAVVEIDGGKVTTVAQFGNSDSIKLGEPVIAIGNPLGEEFSGSVTQGIISGVNRTVPIDLDEDGQEDWEAEVIQTDAAINPGNSGGALINAAGQVIGINSMKIAEESVEGIGLAIPINNVEPIIQELETKGKITRPTMGVTLQNISDVPSYYQQQSLGLTSPLSEGVMISDVSQGSPAEEAGLQRFDVISELDGQKVRDIIELRKYIYNHKKPGSSVKVEFYHQGKKKEVTIKLSTESNF</sequence>
<dbReference type="SUPFAM" id="SSF50156">
    <property type="entry name" value="PDZ domain-like"/>
    <property type="match status" value="1"/>
</dbReference>
<keyword evidence="8" id="KW-1185">Reference proteome</keyword>
<reference evidence="7 8" key="1">
    <citation type="submission" date="2017-11" db="EMBL/GenBank/DDBJ databases">
        <title>Bacillus camelliae sp. nov., isolated from pu'er tea.</title>
        <authorList>
            <person name="Niu L."/>
        </authorList>
    </citation>
    <scope>NUCLEOTIDE SEQUENCE [LARGE SCALE GENOMIC DNA]</scope>
    <source>
        <strain evidence="7 8">7578-1</strain>
    </source>
</reference>
<dbReference type="Gene3D" id="2.40.10.10">
    <property type="entry name" value="Trypsin-like serine proteases"/>
    <property type="match status" value="2"/>
</dbReference>
<evidence type="ECO:0000256" key="2">
    <source>
        <dbReference type="ARBA" id="ARBA00022670"/>
    </source>
</evidence>
<dbReference type="PANTHER" id="PTHR43343:SF3">
    <property type="entry name" value="PROTEASE DO-LIKE 8, CHLOROPLASTIC"/>
    <property type="match status" value="1"/>
</dbReference>
<name>A0A2N3LG29_9BACI</name>
<dbReference type="InterPro" id="IPR036034">
    <property type="entry name" value="PDZ_sf"/>
</dbReference>
<dbReference type="EMBL" id="PIQO01000018">
    <property type="protein sequence ID" value="PKR83473.1"/>
    <property type="molecule type" value="Genomic_DNA"/>
</dbReference>
<keyword evidence="5" id="KW-0472">Membrane</keyword>
<dbReference type="SMART" id="SM00228">
    <property type="entry name" value="PDZ"/>
    <property type="match status" value="1"/>
</dbReference>
<dbReference type="Pfam" id="PF13365">
    <property type="entry name" value="Trypsin_2"/>
    <property type="match status" value="1"/>
</dbReference>
<evidence type="ECO:0000256" key="1">
    <source>
        <dbReference type="ARBA" id="ARBA00010541"/>
    </source>
</evidence>
<dbReference type="InterPro" id="IPR001940">
    <property type="entry name" value="Peptidase_S1C"/>
</dbReference>
<evidence type="ECO:0000313" key="7">
    <source>
        <dbReference type="EMBL" id="PKR83473.1"/>
    </source>
</evidence>
<dbReference type="InterPro" id="IPR009003">
    <property type="entry name" value="Peptidase_S1_PA"/>
</dbReference>
<gene>
    <name evidence="7" type="ORF">CWO92_19115</name>
</gene>